<feature type="compositionally biased region" description="Basic and acidic residues" evidence="1">
    <location>
        <begin position="28"/>
        <end position="38"/>
    </location>
</feature>
<feature type="region of interest" description="Disordered" evidence="1">
    <location>
        <begin position="372"/>
        <end position="418"/>
    </location>
</feature>
<protein>
    <submittedName>
        <fullName evidence="2">Uncharacterized protein</fullName>
    </submittedName>
</protein>
<dbReference type="EMBL" id="STGY01000037">
    <property type="protein sequence ID" value="THV41920.1"/>
    <property type="molecule type" value="Genomic_DNA"/>
</dbReference>
<accession>A0A4S8QCA7</accession>
<comment type="caution">
    <text evidence="2">The sequence shown here is derived from an EMBL/GenBank/DDBJ whole genome shotgun (WGS) entry which is preliminary data.</text>
</comment>
<evidence type="ECO:0000313" key="3">
    <source>
        <dbReference type="Proteomes" id="UP000308760"/>
    </source>
</evidence>
<dbReference type="OrthoDB" id="5232878at2"/>
<feature type="compositionally biased region" description="Basic and acidic residues" evidence="1">
    <location>
        <begin position="240"/>
        <end position="255"/>
    </location>
</feature>
<evidence type="ECO:0000313" key="2">
    <source>
        <dbReference type="EMBL" id="THV41920.1"/>
    </source>
</evidence>
<dbReference type="RefSeq" id="WP_136534283.1">
    <property type="nucleotide sequence ID" value="NZ_STGY01000037.1"/>
</dbReference>
<dbReference type="Proteomes" id="UP000308760">
    <property type="component" value="Unassembled WGS sequence"/>
</dbReference>
<dbReference type="AlphaFoldDB" id="A0A4S8QCA7"/>
<evidence type="ECO:0000256" key="1">
    <source>
        <dbReference type="SAM" id="MobiDB-lite"/>
    </source>
</evidence>
<feature type="compositionally biased region" description="Basic and acidic residues" evidence="1">
    <location>
        <begin position="199"/>
        <end position="209"/>
    </location>
</feature>
<reference evidence="2 3" key="2">
    <citation type="submission" date="2019-05" db="EMBL/GenBank/DDBJ databases">
        <title>Glycomyces buryatensis sp. nov.</title>
        <authorList>
            <person name="Nikitina E."/>
        </authorList>
    </citation>
    <scope>NUCLEOTIDE SEQUENCE [LARGE SCALE GENOMIC DNA]</scope>
    <source>
        <strain evidence="2 3">18</strain>
    </source>
</reference>
<sequence length="445" mass="49157">MASLSVRQYPAPTPSRNVPVAGSSTDSTRSRQPERPDDSGSSGLRFLVGFDARPVRPGDPLEYVQGDGFFDWAGRRLFLEDGAPDPDTSGAYRYQHSPDCCDTAAWDGDPVSPRYEPMYLRHRLSDTWIIDTDRPYDPDDPGPFGSSGWRPDRRTGRHRRNELPDPLPPSESDMPVPEYSEVVALSVRRWSEAEVQALHAERDHDDARTPDGGQRANRRRESAGAGTPPPPQTPTPTPTPKDRNRFWPDADRQAGSEDGEAPRFSPLREQAFKRFMTKSADLAAAHHETDPPSFRQRLAHLIAWAWWVACLGLIAAPRPLREEEPPVDGRTAAPRPVPIPVQRGTIASAGPVPQSTPVRYIGTGTITQALAGARRYRADHPEPTRRPRPTADGPRPNPSPRRDFRRDPRSSSASARAPYMAAWERAFDVGPGWAFTASTAGKAAA</sequence>
<keyword evidence="3" id="KW-1185">Reference proteome</keyword>
<gene>
    <name evidence="2" type="ORF">FAB82_09390</name>
</gene>
<organism evidence="2 3">
    <name type="scientific">Glycomyces buryatensis</name>
    <dbReference type="NCBI Taxonomy" id="2570927"/>
    <lineage>
        <taxon>Bacteria</taxon>
        <taxon>Bacillati</taxon>
        <taxon>Actinomycetota</taxon>
        <taxon>Actinomycetes</taxon>
        <taxon>Glycomycetales</taxon>
        <taxon>Glycomycetaceae</taxon>
        <taxon>Glycomyces</taxon>
    </lineage>
</organism>
<feature type="region of interest" description="Disordered" evidence="1">
    <location>
        <begin position="322"/>
        <end position="360"/>
    </location>
</feature>
<feature type="region of interest" description="Disordered" evidence="1">
    <location>
        <begin position="133"/>
        <end position="177"/>
    </location>
</feature>
<feature type="compositionally biased region" description="Basic and acidic residues" evidence="1">
    <location>
        <begin position="400"/>
        <end position="409"/>
    </location>
</feature>
<feature type="region of interest" description="Disordered" evidence="1">
    <location>
        <begin position="1"/>
        <end position="45"/>
    </location>
</feature>
<feature type="region of interest" description="Disordered" evidence="1">
    <location>
        <begin position="198"/>
        <end position="265"/>
    </location>
</feature>
<reference evidence="3" key="1">
    <citation type="submission" date="2019-04" db="EMBL/GenBank/DDBJ databases">
        <title>Nocardioides xinjiangensis sp. nov.</title>
        <authorList>
            <person name="Liu S."/>
        </authorList>
    </citation>
    <scope>NUCLEOTIDE SEQUENCE [LARGE SCALE GENOMIC DNA]</scope>
    <source>
        <strain evidence="3">18</strain>
    </source>
</reference>
<feature type="compositionally biased region" description="Basic and acidic residues" evidence="1">
    <location>
        <begin position="376"/>
        <end position="385"/>
    </location>
</feature>
<feature type="compositionally biased region" description="Pro residues" evidence="1">
    <location>
        <begin position="227"/>
        <end position="239"/>
    </location>
</feature>
<proteinExistence type="predicted"/>
<name>A0A4S8QCA7_9ACTN</name>